<dbReference type="AlphaFoldDB" id="A0A8K0D6G5"/>
<proteinExistence type="predicted"/>
<accession>A0A8K0D6G5</accession>
<comment type="caution">
    <text evidence="1">The sequence shown here is derived from an EMBL/GenBank/DDBJ whole genome shotgun (WGS) entry which is preliminary data.</text>
</comment>
<dbReference type="EMBL" id="VTPC01004097">
    <property type="protein sequence ID" value="KAF2897498.1"/>
    <property type="molecule type" value="Genomic_DNA"/>
</dbReference>
<reference evidence="1" key="1">
    <citation type="submission" date="2019-08" db="EMBL/GenBank/DDBJ databases">
        <title>The genome of the North American firefly Photinus pyralis.</title>
        <authorList>
            <consortium name="Photinus pyralis genome working group"/>
            <person name="Fallon T.R."/>
            <person name="Sander Lower S.E."/>
            <person name="Weng J.-K."/>
        </authorList>
    </citation>
    <scope>NUCLEOTIDE SEQUENCE</scope>
    <source>
        <strain evidence="1">TRF0915ILg1</strain>
        <tissue evidence="1">Whole body</tissue>
    </source>
</reference>
<keyword evidence="2" id="KW-1185">Reference proteome</keyword>
<sequence length="72" mass="8820">MYQERISEELKSKQYLEDCDIVSHWVQRQSEDENILARWKEYFMELLEGHDNTIDKDEIKRNKILDDQETIS</sequence>
<dbReference type="Proteomes" id="UP000801492">
    <property type="component" value="Unassembled WGS sequence"/>
</dbReference>
<gene>
    <name evidence="1" type="ORF">ILUMI_08674</name>
</gene>
<name>A0A8K0D6G5_IGNLU</name>
<evidence type="ECO:0000313" key="2">
    <source>
        <dbReference type="Proteomes" id="UP000801492"/>
    </source>
</evidence>
<protein>
    <submittedName>
        <fullName evidence="1">Uncharacterized protein</fullName>
    </submittedName>
</protein>
<evidence type="ECO:0000313" key="1">
    <source>
        <dbReference type="EMBL" id="KAF2897498.1"/>
    </source>
</evidence>
<organism evidence="1 2">
    <name type="scientific">Ignelater luminosus</name>
    <name type="common">Cucubano</name>
    <name type="synonym">Pyrophorus luminosus</name>
    <dbReference type="NCBI Taxonomy" id="2038154"/>
    <lineage>
        <taxon>Eukaryota</taxon>
        <taxon>Metazoa</taxon>
        <taxon>Ecdysozoa</taxon>
        <taxon>Arthropoda</taxon>
        <taxon>Hexapoda</taxon>
        <taxon>Insecta</taxon>
        <taxon>Pterygota</taxon>
        <taxon>Neoptera</taxon>
        <taxon>Endopterygota</taxon>
        <taxon>Coleoptera</taxon>
        <taxon>Polyphaga</taxon>
        <taxon>Elateriformia</taxon>
        <taxon>Elateroidea</taxon>
        <taxon>Elateridae</taxon>
        <taxon>Agrypninae</taxon>
        <taxon>Pyrophorini</taxon>
        <taxon>Ignelater</taxon>
    </lineage>
</organism>